<reference evidence="6" key="1">
    <citation type="submission" date="2018-05" db="EMBL/GenBank/DDBJ databases">
        <authorList>
            <person name="Cea G.-C."/>
            <person name="William W."/>
        </authorList>
    </citation>
    <scope>NUCLEOTIDE SEQUENCE [LARGE SCALE GENOMIC DNA]</scope>
    <source>
        <strain evidence="6">DB21MT 5</strain>
    </source>
</reference>
<dbReference type="AlphaFoldDB" id="A0A330LQD3"/>
<dbReference type="PANTHER" id="PTHR43246">
    <property type="entry name" value="PEPTIDYL-PROLYL CIS-TRANS ISOMERASE CYP38, CHLOROPLASTIC"/>
    <property type="match status" value="1"/>
</dbReference>
<feature type="chain" id="PRO_5016191650" description="Peptidyl-prolyl cis-trans isomerase" evidence="3">
    <location>
        <begin position="26"/>
        <end position="192"/>
    </location>
</feature>
<evidence type="ECO:0000256" key="3">
    <source>
        <dbReference type="RuleBase" id="RU363019"/>
    </source>
</evidence>
<dbReference type="KEGG" id="mya:MORIYA_2373"/>
<comment type="catalytic activity">
    <reaction evidence="3">
        <text>[protein]-peptidylproline (omega=180) = [protein]-peptidylproline (omega=0)</text>
        <dbReference type="Rhea" id="RHEA:16237"/>
        <dbReference type="Rhea" id="RHEA-COMP:10747"/>
        <dbReference type="Rhea" id="RHEA-COMP:10748"/>
        <dbReference type="ChEBI" id="CHEBI:83833"/>
        <dbReference type="ChEBI" id="CHEBI:83834"/>
        <dbReference type="EC" id="5.2.1.8"/>
    </reaction>
</comment>
<dbReference type="InterPro" id="IPR002130">
    <property type="entry name" value="Cyclophilin-type_PPIase_dom"/>
</dbReference>
<dbReference type="PROSITE" id="PS50072">
    <property type="entry name" value="CSA_PPIASE_2"/>
    <property type="match status" value="1"/>
</dbReference>
<feature type="domain" description="PPIase cyclophilin-type" evidence="4">
    <location>
        <begin position="34"/>
        <end position="190"/>
    </location>
</feature>
<sequence>MRSNHLFTQLLLILCSTFMVNTAFAAETKALIKTNLGDIMVELYPEQAPLSVANFINYVERDFYSGIIFHRVIPGFMAQTGGFNENLEKQISGKPVINEANNGLSNERGTLALARTNNPNSATSQFFINLKNNNFLNRSGSSPLQAGYAVFGRVVAGMDVVDKIAKQPTGKKKYYSDVPLTNIVIESITMLK</sequence>
<dbReference type="GO" id="GO:0003755">
    <property type="term" value="F:peptidyl-prolyl cis-trans isomerase activity"/>
    <property type="evidence" value="ECO:0007669"/>
    <property type="project" value="UniProtKB-UniRule"/>
</dbReference>
<dbReference type="EC" id="5.2.1.8" evidence="3"/>
<accession>A0A330LQD3</accession>
<dbReference type="InterPro" id="IPR044665">
    <property type="entry name" value="E_coli_cyclophilin_A-like"/>
</dbReference>
<organism evidence="5 6">
    <name type="scientific">Moritella yayanosii</name>
    <dbReference type="NCBI Taxonomy" id="69539"/>
    <lineage>
        <taxon>Bacteria</taxon>
        <taxon>Pseudomonadati</taxon>
        <taxon>Pseudomonadota</taxon>
        <taxon>Gammaproteobacteria</taxon>
        <taxon>Alteromonadales</taxon>
        <taxon>Moritellaceae</taxon>
        <taxon>Moritella</taxon>
    </lineage>
</organism>
<dbReference type="PRINTS" id="PR00153">
    <property type="entry name" value="CSAPPISMRASE"/>
</dbReference>
<dbReference type="Gene3D" id="2.40.100.10">
    <property type="entry name" value="Cyclophilin-like"/>
    <property type="match status" value="1"/>
</dbReference>
<gene>
    <name evidence="5" type="primary">ppiB</name>
    <name evidence="5" type="ORF">MORIYA_2373</name>
</gene>
<protein>
    <recommendedName>
        <fullName evidence="3">Peptidyl-prolyl cis-trans isomerase</fullName>
        <shortName evidence="3">PPIase</shortName>
        <ecNumber evidence="3">5.2.1.8</ecNumber>
    </recommendedName>
</protein>
<evidence type="ECO:0000313" key="6">
    <source>
        <dbReference type="Proteomes" id="UP000250163"/>
    </source>
</evidence>
<name>A0A330LQD3_9GAMM</name>
<proteinExistence type="inferred from homology"/>
<comment type="similarity">
    <text evidence="3">Belongs to the cyclophilin-type PPIase family.</text>
</comment>
<feature type="signal peptide" evidence="3">
    <location>
        <begin position="1"/>
        <end position="25"/>
    </location>
</feature>
<comment type="function">
    <text evidence="3">PPIases accelerate the folding of proteins. It catalyzes the cis-trans isomerization of proline imidic peptide bonds in oligopeptides.</text>
</comment>
<evidence type="ECO:0000313" key="5">
    <source>
        <dbReference type="EMBL" id="SQD78849.1"/>
    </source>
</evidence>
<evidence type="ECO:0000256" key="2">
    <source>
        <dbReference type="ARBA" id="ARBA00023235"/>
    </source>
</evidence>
<evidence type="ECO:0000259" key="4">
    <source>
        <dbReference type="PROSITE" id="PS50072"/>
    </source>
</evidence>
<keyword evidence="2 3" id="KW-0413">Isomerase</keyword>
<keyword evidence="6" id="KW-1185">Reference proteome</keyword>
<keyword evidence="3" id="KW-0732">Signal</keyword>
<dbReference type="Pfam" id="PF00160">
    <property type="entry name" value="Pro_isomerase"/>
    <property type="match status" value="1"/>
</dbReference>
<dbReference type="Proteomes" id="UP000250163">
    <property type="component" value="Chromosome MORIYA"/>
</dbReference>
<keyword evidence="1 3" id="KW-0697">Rotamase</keyword>
<evidence type="ECO:0000256" key="1">
    <source>
        <dbReference type="ARBA" id="ARBA00023110"/>
    </source>
</evidence>
<dbReference type="EMBL" id="LS483250">
    <property type="protein sequence ID" value="SQD78849.1"/>
    <property type="molecule type" value="Genomic_DNA"/>
</dbReference>
<dbReference type="SUPFAM" id="SSF50891">
    <property type="entry name" value="Cyclophilin-like"/>
    <property type="match status" value="1"/>
</dbReference>
<dbReference type="InterPro" id="IPR029000">
    <property type="entry name" value="Cyclophilin-like_dom_sf"/>
</dbReference>